<dbReference type="AlphaFoldDB" id="A0AAW0AY14"/>
<keyword evidence="2" id="KW-1185">Reference proteome</keyword>
<accession>A0AAW0AY14</accession>
<dbReference type="Proteomes" id="UP001362999">
    <property type="component" value="Unassembled WGS sequence"/>
</dbReference>
<comment type="caution">
    <text evidence="1">The sequence shown here is derived from an EMBL/GenBank/DDBJ whole genome shotgun (WGS) entry which is preliminary data.</text>
</comment>
<gene>
    <name evidence="1" type="ORF">R3P38DRAFT_3560549</name>
</gene>
<reference evidence="1 2" key="1">
    <citation type="journal article" date="2024" name="J Genomics">
        <title>Draft genome sequencing and assembly of Favolaschia claudopus CIRM-BRFM 2984 isolated from oak limbs.</title>
        <authorList>
            <person name="Navarro D."/>
            <person name="Drula E."/>
            <person name="Chaduli D."/>
            <person name="Cazenave R."/>
            <person name="Ahrendt S."/>
            <person name="Wang J."/>
            <person name="Lipzen A."/>
            <person name="Daum C."/>
            <person name="Barry K."/>
            <person name="Grigoriev I.V."/>
            <person name="Favel A."/>
            <person name="Rosso M.N."/>
            <person name="Martin F."/>
        </authorList>
    </citation>
    <scope>NUCLEOTIDE SEQUENCE [LARGE SCALE GENOMIC DNA]</scope>
    <source>
        <strain evidence="1 2">CIRM-BRFM 2984</strain>
    </source>
</reference>
<evidence type="ECO:0000313" key="2">
    <source>
        <dbReference type="Proteomes" id="UP001362999"/>
    </source>
</evidence>
<evidence type="ECO:0000313" key="1">
    <source>
        <dbReference type="EMBL" id="KAK7017844.1"/>
    </source>
</evidence>
<name>A0AAW0AY14_9AGAR</name>
<organism evidence="1 2">
    <name type="scientific">Favolaschia claudopus</name>
    <dbReference type="NCBI Taxonomy" id="2862362"/>
    <lineage>
        <taxon>Eukaryota</taxon>
        <taxon>Fungi</taxon>
        <taxon>Dikarya</taxon>
        <taxon>Basidiomycota</taxon>
        <taxon>Agaricomycotina</taxon>
        <taxon>Agaricomycetes</taxon>
        <taxon>Agaricomycetidae</taxon>
        <taxon>Agaricales</taxon>
        <taxon>Marasmiineae</taxon>
        <taxon>Mycenaceae</taxon>
        <taxon>Favolaschia</taxon>
    </lineage>
</organism>
<protein>
    <submittedName>
        <fullName evidence="1">Uncharacterized protein</fullName>
    </submittedName>
</protein>
<proteinExistence type="predicted"/>
<sequence>MNVHMPADLGAIPHALEQSHKEKHVIVMQTEELTKQTTKAKTENPVAKCTQNQVSINHWKHKLEEPQAKANTAEDAVAALEVEYQNWTKQAEESCTPAPANRTVDVVKCALSSTQAAFNERERRLRKCPPSFDLHGGKISVVTSLCAADLYLVILYSSESTMARSSSTTRKGRYSSSYRRIVCSAYLAYNAATQFDVFMDAVNPRPSITMMVCPFSFFERAPPAGAMPERELAGQSDCVIVRILFGGNTGA</sequence>
<dbReference type="EMBL" id="JAWWNJ010000047">
    <property type="protein sequence ID" value="KAK7017844.1"/>
    <property type="molecule type" value="Genomic_DNA"/>
</dbReference>